<dbReference type="Gene3D" id="1.10.10.10">
    <property type="entry name" value="Winged helix-like DNA-binding domain superfamily/Winged helix DNA-binding domain"/>
    <property type="match status" value="1"/>
</dbReference>
<name>A0AAU9DH19_9FUSO</name>
<keyword evidence="2" id="KW-0472">Membrane</keyword>
<dbReference type="Pfam" id="PF00480">
    <property type="entry name" value="ROK"/>
    <property type="match status" value="1"/>
</dbReference>
<evidence type="ECO:0000313" key="3">
    <source>
        <dbReference type="EMBL" id="BDU51593.1"/>
    </source>
</evidence>
<feature type="transmembrane region" description="Helical" evidence="2">
    <location>
        <begin position="318"/>
        <end position="343"/>
    </location>
</feature>
<dbReference type="EMBL" id="AP027060">
    <property type="protein sequence ID" value="BDU51593.1"/>
    <property type="molecule type" value="Genomic_DNA"/>
</dbReference>
<keyword evidence="3" id="KW-0614">Plasmid</keyword>
<dbReference type="SUPFAM" id="SSF53067">
    <property type="entry name" value="Actin-like ATPase domain"/>
    <property type="match status" value="1"/>
</dbReference>
<keyword evidence="4" id="KW-1185">Reference proteome</keyword>
<dbReference type="KEGG" id="haby:HLVA_21620"/>
<dbReference type="SUPFAM" id="SSF46785">
    <property type="entry name" value="Winged helix' DNA-binding domain"/>
    <property type="match status" value="1"/>
</dbReference>
<evidence type="ECO:0000256" key="2">
    <source>
        <dbReference type="SAM" id="Phobius"/>
    </source>
</evidence>
<dbReference type="InterPro" id="IPR036388">
    <property type="entry name" value="WH-like_DNA-bd_sf"/>
</dbReference>
<gene>
    <name evidence="3" type="ORF">HLVA_21620</name>
</gene>
<evidence type="ECO:0000256" key="1">
    <source>
        <dbReference type="ARBA" id="ARBA00006479"/>
    </source>
</evidence>
<accession>A0AAU9DH19</accession>
<keyword evidence="2" id="KW-0812">Transmembrane</keyword>
<reference evidence="3 4" key="1">
    <citation type="submission" date="2022-11" db="EMBL/GenBank/DDBJ databases">
        <title>Haliovirga abyssi gen. nov., sp. nov., a mesophilic fermentative bacterium isolated from the Iheya North hydrothermal field and the proposal of Haliovirgaceae fam. nov.</title>
        <authorList>
            <person name="Miyazaki U."/>
            <person name="Tame A."/>
            <person name="Miyazaki J."/>
            <person name="Takai K."/>
            <person name="Sawayama S."/>
            <person name="Kitajima M."/>
            <person name="Okamoto A."/>
            <person name="Nakagawa S."/>
        </authorList>
    </citation>
    <scope>NUCLEOTIDE SEQUENCE [LARGE SCALE GENOMIC DNA]</scope>
    <source>
        <strain evidence="3 4">IC12</strain>
        <plasmid evidence="3 4">pHIC</plasmid>
    </source>
</reference>
<dbReference type="Proteomes" id="UP001321582">
    <property type="component" value="Plasmid pHIC"/>
</dbReference>
<geneLocation type="plasmid" evidence="3 4">
    <name>pHIC</name>
</geneLocation>
<sequence>MRVVGNQNYVKERNKKLIIELLRTNGPLSRADIKKFINLSAPSISTNVERLVDENLLIKAGKSSSMGGRKVTFYDVNYNYGYIVVIDLSLDEIYIGISNLKSEMIDKLKIRVTSKKYENVLGELIQSIENMLLNNKISEDDIVNVSISTPGVLKENNELEYVDKKEWFYKKPLFKDLEEKFNKKIIIENDVNLDVIAEYEKGLGNSFSYLTYIKIDKGLGAGIILNNNLLKGKSGEVGEIGFSIIRNGNGELISLEDELNIEKIYSDIKKDLENGENTIIRELVSGNSDKINLDILGKAASLGDEYSNKKIKYLAEELGIFISNIVSILGIEVIIIGGLIKVLGKIFLDEIRLFIKNYIPFDTLVTYSGFDDEIGLIGASENGIKLFFEDFFRSKVS</sequence>
<proteinExistence type="inferred from homology"/>
<dbReference type="AlphaFoldDB" id="A0AAU9DH19"/>
<dbReference type="InterPro" id="IPR036390">
    <property type="entry name" value="WH_DNA-bd_sf"/>
</dbReference>
<dbReference type="InterPro" id="IPR000600">
    <property type="entry name" value="ROK"/>
</dbReference>
<keyword evidence="2" id="KW-1133">Transmembrane helix</keyword>
<dbReference type="RefSeq" id="WP_307905671.1">
    <property type="nucleotide sequence ID" value="NZ_AP027060.1"/>
</dbReference>
<dbReference type="PANTHER" id="PTHR18964">
    <property type="entry name" value="ROK (REPRESSOR, ORF, KINASE) FAMILY"/>
    <property type="match status" value="1"/>
</dbReference>
<dbReference type="PANTHER" id="PTHR18964:SF149">
    <property type="entry name" value="BIFUNCTIONAL UDP-N-ACETYLGLUCOSAMINE 2-EPIMERASE_N-ACETYLMANNOSAMINE KINASE"/>
    <property type="match status" value="1"/>
</dbReference>
<dbReference type="InterPro" id="IPR043129">
    <property type="entry name" value="ATPase_NBD"/>
</dbReference>
<evidence type="ECO:0000313" key="4">
    <source>
        <dbReference type="Proteomes" id="UP001321582"/>
    </source>
</evidence>
<organism evidence="3 4">
    <name type="scientific">Haliovirga abyssi</name>
    <dbReference type="NCBI Taxonomy" id="2996794"/>
    <lineage>
        <taxon>Bacteria</taxon>
        <taxon>Fusobacteriati</taxon>
        <taxon>Fusobacteriota</taxon>
        <taxon>Fusobacteriia</taxon>
        <taxon>Fusobacteriales</taxon>
        <taxon>Haliovirgaceae</taxon>
        <taxon>Haliovirga</taxon>
    </lineage>
</organism>
<protein>
    <submittedName>
        <fullName evidence="3">Transcriptional regulator</fullName>
    </submittedName>
</protein>
<dbReference type="Gene3D" id="3.30.420.40">
    <property type="match status" value="2"/>
</dbReference>
<comment type="similarity">
    <text evidence="1">Belongs to the ROK (NagC/XylR) family.</text>
</comment>